<evidence type="ECO:0000256" key="2">
    <source>
        <dbReference type="ARBA" id="ARBA00022559"/>
    </source>
</evidence>
<dbReference type="Pfam" id="PF01328">
    <property type="entry name" value="Peroxidase_2"/>
    <property type="match status" value="1"/>
</dbReference>
<name>A0A139H4G9_9PEZI</name>
<feature type="domain" description="ATP-grasp" evidence="10">
    <location>
        <begin position="340"/>
        <end position="527"/>
    </location>
</feature>
<feature type="region of interest" description="Disordered" evidence="9">
    <location>
        <begin position="647"/>
        <end position="669"/>
    </location>
</feature>
<dbReference type="PROSITE" id="PS51405">
    <property type="entry name" value="HEME_HALOPEROXIDASE"/>
    <property type="match status" value="1"/>
</dbReference>
<evidence type="ECO:0008006" key="14">
    <source>
        <dbReference type="Google" id="ProtNLM"/>
    </source>
</evidence>
<keyword evidence="8" id="KW-0547">Nucleotide-binding</keyword>
<evidence type="ECO:0000256" key="8">
    <source>
        <dbReference type="PROSITE-ProRule" id="PRU00409"/>
    </source>
</evidence>
<dbReference type="SUPFAM" id="SSF56059">
    <property type="entry name" value="Glutathione synthetase ATP-binding domain-like"/>
    <property type="match status" value="1"/>
</dbReference>
<evidence type="ECO:0000256" key="7">
    <source>
        <dbReference type="ARBA" id="ARBA00025795"/>
    </source>
</evidence>
<dbReference type="Gene3D" id="3.30.470.20">
    <property type="entry name" value="ATP-grasp fold, B domain"/>
    <property type="match status" value="1"/>
</dbReference>
<evidence type="ECO:0000256" key="4">
    <source>
        <dbReference type="ARBA" id="ARBA00022723"/>
    </source>
</evidence>
<dbReference type="InterPro" id="IPR011761">
    <property type="entry name" value="ATP-grasp"/>
</dbReference>
<dbReference type="AlphaFoldDB" id="A0A139H4G9"/>
<keyword evidence="3" id="KW-0349">Heme</keyword>
<keyword evidence="8" id="KW-0067">ATP-binding</keyword>
<gene>
    <name evidence="12" type="ORF">AC579_5608</name>
</gene>
<dbReference type="Proteomes" id="UP000073492">
    <property type="component" value="Unassembled WGS sequence"/>
</dbReference>
<dbReference type="OrthoDB" id="186626at2759"/>
<evidence type="ECO:0000259" key="10">
    <source>
        <dbReference type="PROSITE" id="PS50975"/>
    </source>
</evidence>
<protein>
    <recommendedName>
        <fullName evidence="14">ATP-grasp domain-containing protein</fullName>
    </recommendedName>
</protein>
<dbReference type="PANTHER" id="PTHR33577">
    <property type="entry name" value="STERIGMATOCYSTIN BIOSYNTHESIS PEROXIDASE STCC-RELATED"/>
    <property type="match status" value="1"/>
</dbReference>
<proteinExistence type="inferred from homology"/>
<organism evidence="12 13">
    <name type="scientific">Pseudocercospora musae</name>
    <dbReference type="NCBI Taxonomy" id="113226"/>
    <lineage>
        <taxon>Eukaryota</taxon>
        <taxon>Fungi</taxon>
        <taxon>Dikarya</taxon>
        <taxon>Ascomycota</taxon>
        <taxon>Pezizomycotina</taxon>
        <taxon>Dothideomycetes</taxon>
        <taxon>Dothideomycetidae</taxon>
        <taxon>Mycosphaerellales</taxon>
        <taxon>Mycosphaerellaceae</taxon>
        <taxon>Pseudocercospora</taxon>
    </lineage>
</organism>
<dbReference type="SUPFAM" id="SSF47571">
    <property type="entry name" value="Cloroperoxidase"/>
    <property type="match status" value="1"/>
</dbReference>
<keyword evidence="13" id="KW-1185">Reference proteome</keyword>
<dbReference type="PANTHER" id="PTHR33577:SF9">
    <property type="entry name" value="PEROXIDASE STCC"/>
    <property type="match status" value="1"/>
</dbReference>
<feature type="domain" description="Heme haloperoxidase family profile" evidence="11">
    <location>
        <begin position="31"/>
        <end position="268"/>
    </location>
</feature>
<evidence type="ECO:0000256" key="9">
    <source>
        <dbReference type="SAM" id="MobiDB-lite"/>
    </source>
</evidence>
<evidence type="ECO:0000256" key="1">
    <source>
        <dbReference type="ARBA" id="ARBA00001970"/>
    </source>
</evidence>
<dbReference type="PROSITE" id="PS50975">
    <property type="entry name" value="ATP_GRASP"/>
    <property type="match status" value="1"/>
</dbReference>
<keyword evidence="4" id="KW-0479">Metal-binding</keyword>
<sequence>MCGMQLSSFFQPLVAFFQSPPKKEIQAIREADHTYIRGDPSTRSPCPFLNSLANHGYLPRDGTGITQSHLKAALLVAADCTPLIADVLSSIVKQLLHEDSTFTLVDLREHNVIEHDASFTRLDDRQGDNFTFQPAMFQAFLVDAKGGPITRESLARTRVRRDNECKQAFGYKGLLSLGPRLYATTWSQTCILLQTFGEKISVKDITMSCGLSSKKKRSDADHQPLRILLTNGRFPVSLDIARQFKNAGHKVYCVDPLGYPICKFSLASVASAQVPAPHDDPRGYIRAVKEMIRIWNIDLIIPIHEEIFYLASSDEPDILARLFAPPFHLLLRLHHKFEFSKLTQDIGLDVPEAHLCTSMDDVLQIPMDRYPHGIALKPVFGRASAGVHHLRPGQTIPENIPISPSNPHIAQEWLVGDRYCSYSIVRGGQVEATGCYPVLDTIDGSSSVFFQQKFHPPVYEYIQRFISALPPFSGQIAFDFIETADGIFAIECNPRATSGLHLWSQTPYLARAITGTLPKEEIERPIRPPRKMLGRESHFQVAAGMLMWEHKNASFKVWLSHMRRLIFTRDVIWKWKDPMPTIAQPFLLTNYYYSCRKQRVQLPKLFQQQLIWEPVGEEVKKINMILLGDKAADEEEGEALGVLDEPQAEEQEMVQVEDIEGSTLGRPSI</sequence>
<dbReference type="EMBL" id="LFZO01000786">
    <property type="protein sequence ID" value="KXS97357.1"/>
    <property type="molecule type" value="Genomic_DNA"/>
</dbReference>
<evidence type="ECO:0000256" key="5">
    <source>
        <dbReference type="ARBA" id="ARBA00023002"/>
    </source>
</evidence>
<evidence type="ECO:0000259" key="11">
    <source>
        <dbReference type="PROSITE" id="PS51405"/>
    </source>
</evidence>
<feature type="compositionally biased region" description="Acidic residues" evidence="9">
    <location>
        <begin position="647"/>
        <end position="660"/>
    </location>
</feature>
<accession>A0A139H4G9</accession>
<comment type="similarity">
    <text evidence="7">Belongs to the chloroperoxidase family.</text>
</comment>
<dbReference type="GO" id="GO:0046872">
    <property type="term" value="F:metal ion binding"/>
    <property type="evidence" value="ECO:0007669"/>
    <property type="project" value="UniProtKB-KW"/>
</dbReference>
<dbReference type="GO" id="GO:0005524">
    <property type="term" value="F:ATP binding"/>
    <property type="evidence" value="ECO:0007669"/>
    <property type="project" value="UniProtKB-UniRule"/>
</dbReference>
<dbReference type="InterPro" id="IPR036851">
    <property type="entry name" value="Chloroperoxidase-like_sf"/>
</dbReference>
<keyword evidence="6" id="KW-0408">Iron</keyword>
<comment type="cofactor">
    <cofactor evidence="1">
        <name>heme b</name>
        <dbReference type="ChEBI" id="CHEBI:60344"/>
    </cofactor>
</comment>
<evidence type="ECO:0000313" key="12">
    <source>
        <dbReference type="EMBL" id="KXS97357.1"/>
    </source>
</evidence>
<keyword evidence="2" id="KW-0575">Peroxidase</keyword>
<dbReference type="InterPro" id="IPR000028">
    <property type="entry name" value="Chloroperoxidase"/>
</dbReference>
<evidence type="ECO:0000256" key="6">
    <source>
        <dbReference type="ARBA" id="ARBA00023004"/>
    </source>
</evidence>
<reference evidence="12 13" key="1">
    <citation type="submission" date="2015-07" db="EMBL/GenBank/DDBJ databases">
        <title>Comparative genomics of the Sigatoka disease complex on banana suggests a link between parallel evolutionary changes in Pseudocercospora fijiensis and Pseudocercospora eumusae and increased virulence on the banana host.</title>
        <authorList>
            <person name="Chang T.-C."/>
            <person name="Salvucci A."/>
            <person name="Crous P.W."/>
            <person name="Stergiopoulos I."/>
        </authorList>
    </citation>
    <scope>NUCLEOTIDE SEQUENCE [LARGE SCALE GENOMIC DNA]</scope>
    <source>
        <strain evidence="12 13">CBS 116634</strain>
    </source>
</reference>
<keyword evidence="5" id="KW-0560">Oxidoreductase</keyword>
<dbReference type="GO" id="GO:0004601">
    <property type="term" value="F:peroxidase activity"/>
    <property type="evidence" value="ECO:0007669"/>
    <property type="project" value="UniProtKB-KW"/>
</dbReference>
<evidence type="ECO:0000256" key="3">
    <source>
        <dbReference type="ARBA" id="ARBA00022617"/>
    </source>
</evidence>
<comment type="caution">
    <text evidence="12">The sequence shown here is derived from an EMBL/GenBank/DDBJ whole genome shotgun (WGS) entry which is preliminary data.</text>
</comment>
<evidence type="ECO:0000313" key="13">
    <source>
        <dbReference type="Proteomes" id="UP000073492"/>
    </source>
</evidence>
<dbReference type="Gene3D" id="1.10.489.10">
    <property type="entry name" value="Chloroperoxidase-like"/>
    <property type="match status" value="1"/>
</dbReference>